<organism evidence="3 4">
    <name type="scientific">Mytilus edulis</name>
    <name type="common">Blue mussel</name>
    <dbReference type="NCBI Taxonomy" id="6550"/>
    <lineage>
        <taxon>Eukaryota</taxon>
        <taxon>Metazoa</taxon>
        <taxon>Spiralia</taxon>
        <taxon>Lophotrochozoa</taxon>
        <taxon>Mollusca</taxon>
        <taxon>Bivalvia</taxon>
        <taxon>Autobranchia</taxon>
        <taxon>Pteriomorphia</taxon>
        <taxon>Mytilida</taxon>
        <taxon>Mytiloidea</taxon>
        <taxon>Mytilidae</taxon>
        <taxon>Mytilinae</taxon>
        <taxon>Mytilus</taxon>
    </lineage>
</organism>
<feature type="compositionally biased region" description="Polar residues" evidence="2">
    <location>
        <begin position="938"/>
        <end position="948"/>
    </location>
</feature>
<sequence>MESDSAVNQAPPSPLRSPPNNRITPDKRPTKRRRQNGTTPNNSNCFHHYDINNPVLNVNKTKLKSKIDEVDQTENIDNQNVIDKNVIMSTDSFYDTNASFDTENLDMSNNGLKSISPDMLNILSLNCCGIIKKLQYPEFENLLRSHDIICLVETKLDDRDEIKLPGYIFRFKNRKKIAKVKSGGILLGYKQKYEHFIEVIDTGSKFVFWFKISSKIMNTDTVFGIVYIPPEYTSYASWDAFSQIENEFLDLSSRYKFVSLVGDFNGRTASEKDFLILDSHDPSNNFSDLIENSVSILDFLDIPRERKNRDIGKNKYGSLLLDFCKGNNCFILNGRINGDKEGKLTCRNASVVDYCISNVNFINRFCTLEVVDFSKLFSDVHCPLSISVYATNVDGCEVPDYIEESAERIRKWDSDKLIEFQQNINQELRTKNSRDYWKVLNQGKRKKQPDIPIEKLFDFFKDLNASPTDDNGADLPPLDEDQVNQLNYDLNLMFPSPGRTSGKTSPRSESVDTTLAPTLTQEKDVEYLIIHGQHTPRNRKINYAESKANEEEYRDFVKALFVKYKPEMVVSGTAFTTPGAIEVDTTTHAIDAHDILKKKDKELLDNLKKSKHEDTDIGKLHKELSNANFLLANIEYDIDSLKAHEEMNQYLLNKIKNEHKILRDEKYYIQKQLALARRSCSGQNKRKSKEVEHLNIAYNKLDQKERSTRRRIAILEAELSLIISKLDVPKSKKEKPVVPPLDLSKLGERKVLPPLNNAPKAPRKGVHINSLAKENFTDFNTGTKRRMKAPEPKLSNSTPIMQNHEFVRPAPSVRDTRKIHPNKTGQRNQPEKRTVRQVRYKVMMTDAINKRDNKVISPDKRTVRQVIYKNKPVHVLTRIDDGTKADEFKLPDIVKGSQLIDKSKIVPKQACESRRTAPRRAARKPANKERPPFCDQIKASQYFSHSDH</sequence>
<protein>
    <recommendedName>
        <fullName evidence="5">Endonuclease/exonuclease/phosphatase domain-containing protein</fullName>
    </recommendedName>
</protein>
<feature type="compositionally biased region" description="Polar residues" evidence="2">
    <location>
        <begin position="1"/>
        <end position="10"/>
    </location>
</feature>
<accession>A0A8S3R1F9</accession>
<reference evidence="3" key="1">
    <citation type="submission" date="2021-03" db="EMBL/GenBank/DDBJ databases">
        <authorList>
            <person name="Bekaert M."/>
        </authorList>
    </citation>
    <scope>NUCLEOTIDE SEQUENCE</scope>
</reference>
<evidence type="ECO:0008006" key="5">
    <source>
        <dbReference type="Google" id="ProtNLM"/>
    </source>
</evidence>
<evidence type="ECO:0000313" key="3">
    <source>
        <dbReference type="EMBL" id="CAG2202890.1"/>
    </source>
</evidence>
<evidence type="ECO:0000256" key="2">
    <source>
        <dbReference type="SAM" id="MobiDB-lite"/>
    </source>
</evidence>
<keyword evidence="4" id="KW-1185">Reference proteome</keyword>
<gene>
    <name evidence="3" type="ORF">MEDL_17451</name>
</gene>
<dbReference type="Proteomes" id="UP000683360">
    <property type="component" value="Unassembled WGS sequence"/>
</dbReference>
<feature type="compositionally biased region" description="Basic residues" evidence="2">
    <location>
        <begin position="916"/>
        <end position="925"/>
    </location>
</feature>
<feature type="coiled-coil region" evidence="1">
    <location>
        <begin position="684"/>
        <end position="718"/>
    </location>
</feature>
<feature type="compositionally biased region" description="Polar residues" evidence="2">
    <location>
        <begin position="36"/>
        <end position="45"/>
    </location>
</feature>
<comment type="caution">
    <text evidence="3">The sequence shown here is derived from an EMBL/GenBank/DDBJ whole genome shotgun (WGS) entry which is preliminary data.</text>
</comment>
<evidence type="ECO:0000256" key="1">
    <source>
        <dbReference type="SAM" id="Coils"/>
    </source>
</evidence>
<feature type="region of interest" description="Disordered" evidence="2">
    <location>
        <begin position="1"/>
        <end position="46"/>
    </location>
</feature>
<evidence type="ECO:0000313" key="4">
    <source>
        <dbReference type="Proteomes" id="UP000683360"/>
    </source>
</evidence>
<dbReference type="SUPFAM" id="SSF56219">
    <property type="entry name" value="DNase I-like"/>
    <property type="match status" value="1"/>
</dbReference>
<proteinExistence type="predicted"/>
<feature type="region of interest" description="Disordered" evidence="2">
    <location>
        <begin position="813"/>
        <end position="834"/>
    </location>
</feature>
<name>A0A8S3R1F9_MYTED</name>
<dbReference type="OrthoDB" id="8052050at2759"/>
<feature type="region of interest" description="Disordered" evidence="2">
    <location>
        <begin position="909"/>
        <end position="948"/>
    </location>
</feature>
<dbReference type="InterPro" id="IPR036691">
    <property type="entry name" value="Endo/exonu/phosph_ase_sf"/>
</dbReference>
<dbReference type="AlphaFoldDB" id="A0A8S3R1F9"/>
<keyword evidence="1" id="KW-0175">Coiled coil</keyword>
<dbReference type="Gene3D" id="3.60.10.10">
    <property type="entry name" value="Endonuclease/exonuclease/phosphatase"/>
    <property type="match status" value="1"/>
</dbReference>
<dbReference type="EMBL" id="CAJPWZ010000901">
    <property type="protein sequence ID" value="CAG2202890.1"/>
    <property type="molecule type" value="Genomic_DNA"/>
</dbReference>